<dbReference type="InterPro" id="IPR004638">
    <property type="entry name" value="EmrB-like"/>
</dbReference>
<feature type="transmembrane region" description="Helical" evidence="8">
    <location>
        <begin position="102"/>
        <end position="121"/>
    </location>
</feature>
<evidence type="ECO:0000256" key="2">
    <source>
        <dbReference type="ARBA" id="ARBA00008537"/>
    </source>
</evidence>
<dbReference type="InterPro" id="IPR011701">
    <property type="entry name" value="MFS"/>
</dbReference>
<dbReference type="EMBL" id="BMZS01000004">
    <property type="protein sequence ID" value="GHD49652.1"/>
    <property type="molecule type" value="Genomic_DNA"/>
</dbReference>
<feature type="transmembrane region" description="Helical" evidence="8">
    <location>
        <begin position="356"/>
        <end position="375"/>
    </location>
</feature>
<dbReference type="PANTHER" id="PTHR42718:SF9">
    <property type="entry name" value="MAJOR FACILITATOR SUPERFAMILY MULTIDRUG TRANSPORTER MFSC"/>
    <property type="match status" value="1"/>
</dbReference>
<sequence>MHWFGYHAGSSVVPTPPRRSGISRVLSEFTSRQWLTLLTVQLCTILFGITVTSVAVILPQMKGALAATQDQIAWVLTLNLVATAAATPLTGWLASKLGWRRLMVGSVLGFTAASVACGTATSLETLLVFRVVQGALGAPIFPMGQAIILARFERRHHPIAVMMWGVGGVMGPILGPTFGGLVADVLDWRWSFFMILPLGLVACIPTVLALGDEERGTSRRFDFVGFVLVAVAIGALQLMFDRGQRQDWFESAEIVTECVLAAGAFYLFLIHARFSPSPLFEGATFRDRNFVLGAGFALVMGMLQFTPMVLFPALLQDLRGYPESIVGYLISMRGVGNFLSFFVVAQLTRLDARATLAAGLLIQAGAAAWMGLLDLNMTFEQVLWTNLMHGFGFGLAYTPMAVLAFSTLDSRLLTQGNAIFSLLRMLGSSLFIAVILVVFVRSAAEAYAHLGAGITIFSTDSILAWISRFGDLGDPVLHSRLGEEVRRQAAMIGYVNSFNLLALVPAIAAPAVLLFRRRA</sequence>
<feature type="transmembrane region" description="Helical" evidence="8">
    <location>
        <begin position="252"/>
        <end position="269"/>
    </location>
</feature>
<evidence type="ECO:0000256" key="8">
    <source>
        <dbReference type="SAM" id="Phobius"/>
    </source>
</evidence>
<evidence type="ECO:0000259" key="9">
    <source>
        <dbReference type="PROSITE" id="PS50850"/>
    </source>
</evidence>
<dbReference type="Pfam" id="PF07690">
    <property type="entry name" value="MFS_1"/>
    <property type="match status" value="1"/>
</dbReference>
<feature type="transmembrane region" description="Helical" evidence="8">
    <location>
        <begin position="34"/>
        <end position="59"/>
    </location>
</feature>
<feature type="transmembrane region" description="Helical" evidence="8">
    <location>
        <begin position="223"/>
        <end position="240"/>
    </location>
</feature>
<dbReference type="GO" id="GO:0022857">
    <property type="term" value="F:transmembrane transporter activity"/>
    <property type="evidence" value="ECO:0007669"/>
    <property type="project" value="InterPro"/>
</dbReference>
<keyword evidence="5 8" id="KW-0812">Transmembrane</keyword>
<dbReference type="Gene3D" id="1.20.1250.20">
    <property type="entry name" value="MFS general substrate transporter like domains"/>
    <property type="match status" value="1"/>
</dbReference>
<keyword evidence="6 8" id="KW-1133">Transmembrane helix</keyword>
<gene>
    <name evidence="10" type="ORF">GCM10017083_22190</name>
</gene>
<evidence type="ECO:0000256" key="6">
    <source>
        <dbReference type="ARBA" id="ARBA00022989"/>
    </source>
</evidence>
<proteinExistence type="inferred from homology"/>
<feature type="transmembrane region" description="Helical" evidence="8">
    <location>
        <begin position="418"/>
        <end position="440"/>
    </location>
</feature>
<comment type="similarity">
    <text evidence="2">Belongs to the major facilitator superfamily. EmrB family.</text>
</comment>
<evidence type="ECO:0000313" key="10">
    <source>
        <dbReference type="EMBL" id="GHD49652.1"/>
    </source>
</evidence>
<dbReference type="Gene3D" id="1.20.1720.10">
    <property type="entry name" value="Multidrug resistance protein D"/>
    <property type="match status" value="1"/>
</dbReference>
<organism evidence="10 11">
    <name type="scientific">Thalassobaculum fulvum</name>
    <dbReference type="NCBI Taxonomy" id="1633335"/>
    <lineage>
        <taxon>Bacteria</taxon>
        <taxon>Pseudomonadati</taxon>
        <taxon>Pseudomonadota</taxon>
        <taxon>Alphaproteobacteria</taxon>
        <taxon>Rhodospirillales</taxon>
        <taxon>Thalassobaculaceae</taxon>
        <taxon>Thalassobaculum</taxon>
    </lineage>
</organism>
<evidence type="ECO:0000256" key="1">
    <source>
        <dbReference type="ARBA" id="ARBA00004651"/>
    </source>
</evidence>
<reference evidence="10" key="2">
    <citation type="submission" date="2020-09" db="EMBL/GenBank/DDBJ databases">
        <authorList>
            <person name="Sun Q."/>
            <person name="Kim S."/>
        </authorList>
    </citation>
    <scope>NUCLEOTIDE SEQUENCE</scope>
    <source>
        <strain evidence="10">KCTC 42651</strain>
    </source>
</reference>
<keyword evidence="4" id="KW-1003">Cell membrane</keyword>
<feature type="transmembrane region" description="Helical" evidence="8">
    <location>
        <begin position="161"/>
        <end position="182"/>
    </location>
</feature>
<dbReference type="GO" id="GO:0005886">
    <property type="term" value="C:plasma membrane"/>
    <property type="evidence" value="ECO:0007669"/>
    <property type="project" value="UniProtKB-SubCell"/>
</dbReference>
<accession>A0A918XRR0</accession>
<keyword evidence="3" id="KW-0813">Transport</keyword>
<protein>
    <submittedName>
        <fullName evidence="10">EmrB/QacA family drug resistance transporter</fullName>
    </submittedName>
</protein>
<feature type="transmembrane region" description="Helical" evidence="8">
    <location>
        <begin position="71"/>
        <end position="95"/>
    </location>
</feature>
<feature type="transmembrane region" description="Helical" evidence="8">
    <location>
        <begin position="446"/>
        <end position="470"/>
    </location>
</feature>
<evidence type="ECO:0000256" key="3">
    <source>
        <dbReference type="ARBA" id="ARBA00022448"/>
    </source>
</evidence>
<dbReference type="PANTHER" id="PTHR42718">
    <property type="entry name" value="MAJOR FACILITATOR SUPERFAMILY MULTIDRUG TRANSPORTER MFSC"/>
    <property type="match status" value="1"/>
</dbReference>
<dbReference type="InterPro" id="IPR020846">
    <property type="entry name" value="MFS_dom"/>
</dbReference>
<dbReference type="NCBIfam" id="TIGR00711">
    <property type="entry name" value="efflux_EmrB"/>
    <property type="match status" value="1"/>
</dbReference>
<name>A0A918XRR0_9PROT</name>
<dbReference type="SUPFAM" id="SSF103473">
    <property type="entry name" value="MFS general substrate transporter"/>
    <property type="match status" value="1"/>
</dbReference>
<dbReference type="InterPro" id="IPR036259">
    <property type="entry name" value="MFS_trans_sf"/>
</dbReference>
<feature type="transmembrane region" description="Helical" evidence="8">
    <location>
        <begin position="188"/>
        <end position="211"/>
    </location>
</feature>
<comment type="caution">
    <text evidence="10">The sequence shown here is derived from an EMBL/GenBank/DDBJ whole genome shotgun (WGS) entry which is preliminary data.</text>
</comment>
<feature type="transmembrane region" description="Helical" evidence="8">
    <location>
        <begin position="127"/>
        <end position="149"/>
    </location>
</feature>
<evidence type="ECO:0000313" key="11">
    <source>
        <dbReference type="Proteomes" id="UP000630353"/>
    </source>
</evidence>
<keyword evidence="7 8" id="KW-0472">Membrane</keyword>
<evidence type="ECO:0000256" key="7">
    <source>
        <dbReference type="ARBA" id="ARBA00023136"/>
    </source>
</evidence>
<evidence type="ECO:0000256" key="5">
    <source>
        <dbReference type="ARBA" id="ARBA00022692"/>
    </source>
</evidence>
<dbReference type="Proteomes" id="UP000630353">
    <property type="component" value="Unassembled WGS sequence"/>
</dbReference>
<feature type="transmembrane region" description="Helical" evidence="8">
    <location>
        <begin position="387"/>
        <end position="406"/>
    </location>
</feature>
<dbReference type="AlphaFoldDB" id="A0A918XRR0"/>
<dbReference type="PROSITE" id="PS50850">
    <property type="entry name" value="MFS"/>
    <property type="match status" value="1"/>
</dbReference>
<evidence type="ECO:0000256" key="4">
    <source>
        <dbReference type="ARBA" id="ARBA00022475"/>
    </source>
</evidence>
<comment type="subcellular location">
    <subcellularLocation>
        <location evidence="1">Cell membrane</location>
        <topology evidence="1">Multi-pass membrane protein</topology>
    </subcellularLocation>
</comment>
<feature type="transmembrane region" description="Helical" evidence="8">
    <location>
        <begin position="290"/>
        <end position="313"/>
    </location>
</feature>
<reference evidence="10" key="1">
    <citation type="journal article" date="2014" name="Int. J. Syst. Evol. Microbiol.">
        <title>Complete genome sequence of Corynebacterium casei LMG S-19264T (=DSM 44701T), isolated from a smear-ripened cheese.</title>
        <authorList>
            <consortium name="US DOE Joint Genome Institute (JGI-PGF)"/>
            <person name="Walter F."/>
            <person name="Albersmeier A."/>
            <person name="Kalinowski J."/>
            <person name="Ruckert C."/>
        </authorList>
    </citation>
    <scope>NUCLEOTIDE SEQUENCE</scope>
    <source>
        <strain evidence="10">KCTC 42651</strain>
    </source>
</reference>
<keyword evidence="11" id="KW-1185">Reference proteome</keyword>
<feature type="transmembrane region" description="Helical" evidence="8">
    <location>
        <begin position="491"/>
        <end position="515"/>
    </location>
</feature>
<feature type="transmembrane region" description="Helical" evidence="8">
    <location>
        <begin position="325"/>
        <end position="344"/>
    </location>
</feature>
<feature type="domain" description="Major facilitator superfamily (MFS) profile" evidence="9">
    <location>
        <begin position="36"/>
        <end position="519"/>
    </location>
</feature>